<evidence type="ECO:0000313" key="3">
    <source>
        <dbReference type="EMBL" id="GMA22839.1"/>
    </source>
</evidence>
<sequence>MQGATTAASMGRTDRIGSMRDGVFDWKTARKRVMPPSTTSSHTVSACSSPYWGRASVEFSIFTASAGRSATLSVLTPVSGHTVGVAGLGGAVLSAVGTPPVTVSVGAGDLLPEHPATSPTAVTVTATSAVRAPRRNRAGVVVAACMSTPRSTVLAHTLRARGPHPPDAYAGRVPRVVVPRSAADLYASLTRALGADDDVTVTLEPLAHDEGALPEDAVLVVRTSGSTGSPREVVLTRAALRASIDATAARLGGHGRWLLAIPWHHVAGAQVVARSVVAGTHPADLPDAPFTPALLAEHATAFFDDPATQRAYLSLVPTQLHRVVEAARAADPAGVAAAGALARFDAVLVGGAASSPTCSTPPGRSASRSSPPTGCRRRAAAACTTASPSTASGCAWARRSASSWAARSSRRATWASPGRRRSAPTPTARAGS</sequence>
<dbReference type="Pfam" id="PF00501">
    <property type="entry name" value="AMP-binding"/>
    <property type="match status" value="1"/>
</dbReference>
<dbReference type="InterPro" id="IPR020845">
    <property type="entry name" value="AMP-binding_CS"/>
</dbReference>
<feature type="compositionally biased region" description="Low complexity" evidence="1">
    <location>
        <begin position="360"/>
        <end position="375"/>
    </location>
</feature>
<evidence type="ECO:0000313" key="4">
    <source>
        <dbReference type="Proteomes" id="UP001157091"/>
    </source>
</evidence>
<protein>
    <recommendedName>
        <fullName evidence="2">AMP-dependent synthetase/ligase domain-containing protein</fullName>
    </recommendedName>
</protein>
<feature type="region of interest" description="Disordered" evidence="1">
    <location>
        <begin position="406"/>
        <end position="432"/>
    </location>
</feature>
<proteinExistence type="predicted"/>
<feature type="domain" description="AMP-dependent synthetase/ligase" evidence="2">
    <location>
        <begin position="208"/>
        <end position="357"/>
    </location>
</feature>
<accession>A0ABQ6HWF2</accession>
<dbReference type="Gene3D" id="3.40.50.12780">
    <property type="entry name" value="N-terminal domain of ligase-like"/>
    <property type="match status" value="1"/>
</dbReference>
<evidence type="ECO:0000256" key="1">
    <source>
        <dbReference type="SAM" id="MobiDB-lite"/>
    </source>
</evidence>
<dbReference type="SUPFAM" id="SSF56801">
    <property type="entry name" value="Acetyl-CoA synthetase-like"/>
    <property type="match status" value="1"/>
</dbReference>
<keyword evidence="4" id="KW-1185">Reference proteome</keyword>
<dbReference type="EMBL" id="BSUK01000001">
    <property type="protein sequence ID" value="GMA22839.1"/>
    <property type="molecule type" value="Genomic_DNA"/>
</dbReference>
<dbReference type="Proteomes" id="UP001157091">
    <property type="component" value="Unassembled WGS sequence"/>
</dbReference>
<comment type="caution">
    <text evidence="3">The sequence shown here is derived from an EMBL/GenBank/DDBJ whole genome shotgun (WGS) entry which is preliminary data.</text>
</comment>
<dbReference type="PROSITE" id="PS00455">
    <property type="entry name" value="AMP_BINDING"/>
    <property type="match status" value="1"/>
</dbReference>
<dbReference type="InterPro" id="IPR042099">
    <property type="entry name" value="ANL_N_sf"/>
</dbReference>
<evidence type="ECO:0000259" key="2">
    <source>
        <dbReference type="Pfam" id="PF00501"/>
    </source>
</evidence>
<organism evidence="3 4">
    <name type="scientific">Luteimicrobium album</name>
    <dbReference type="NCBI Taxonomy" id="1054550"/>
    <lineage>
        <taxon>Bacteria</taxon>
        <taxon>Bacillati</taxon>
        <taxon>Actinomycetota</taxon>
        <taxon>Actinomycetes</taxon>
        <taxon>Micrococcales</taxon>
        <taxon>Luteimicrobium</taxon>
    </lineage>
</organism>
<feature type="region of interest" description="Disordered" evidence="1">
    <location>
        <begin position="354"/>
        <end position="375"/>
    </location>
</feature>
<gene>
    <name evidence="3" type="ORF">GCM10025864_05980</name>
</gene>
<dbReference type="InterPro" id="IPR000873">
    <property type="entry name" value="AMP-dep_synth/lig_dom"/>
</dbReference>
<reference evidence="4" key="1">
    <citation type="journal article" date="2019" name="Int. J. Syst. Evol. Microbiol.">
        <title>The Global Catalogue of Microorganisms (GCM) 10K type strain sequencing project: providing services to taxonomists for standard genome sequencing and annotation.</title>
        <authorList>
            <consortium name="The Broad Institute Genomics Platform"/>
            <consortium name="The Broad Institute Genome Sequencing Center for Infectious Disease"/>
            <person name="Wu L."/>
            <person name="Ma J."/>
        </authorList>
    </citation>
    <scope>NUCLEOTIDE SEQUENCE [LARGE SCALE GENOMIC DNA]</scope>
    <source>
        <strain evidence="4">NBRC 106348</strain>
    </source>
</reference>
<name>A0ABQ6HWF2_9MICO</name>